<dbReference type="InterPro" id="IPR017853">
    <property type="entry name" value="GH"/>
</dbReference>
<dbReference type="Proteomes" id="UP000614410">
    <property type="component" value="Unassembled WGS sequence"/>
</dbReference>
<dbReference type="EMBL" id="JAEKNN010000051">
    <property type="protein sequence ID" value="MBJ7609733.1"/>
    <property type="molecule type" value="Genomic_DNA"/>
</dbReference>
<proteinExistence type="predicted"/>
<organism evidence="1 2">
    <name type="scientific">Candidatus Amunia macphersoniae</name>
    <dbReference type="NCBI Taxonomy" id="3127014"/>
    <lineage>
        <taxon>Bacteria</taxon>
        <taxon>Bacillati</taxon>
        <taxon>Candidatus Dormiibacterota</taxon>
        <taxon>Candidatus Dormibacteria</taxon>
        <taxon>Candidatus Aeolococcales</taxon>
        <taxon>Candidatus Aeolococcaceae</taxon>
        <taxon>Candidatus Amunia</taxon>
    </lineage>
</organism>
<evidence type="ECO:0008006" key="3">
    <source>
        <dbReference type="Google" id="ProtNLM"/>
    </source>
</evidence>
<evidence type="ECO:0000313" key="1">
    <source>
        <dbReference type="EMBL" id="MBJ7609733.1"/>
    </source>
</evidence>
<sequence>MEQYQYDQLEVGVSYRPAAVGPYLWHEFNADVVTRDLTQIAARRIPVVRLNLSWDAFMPSDRVPNPRRMRDLETLLGTARELGIRVVPTLFAQSIGDCVMLPSYAIDRRAPRQGVRCITDGRVVTGGPRDIYADPLMLEVQVRWLDAMLAAFAHHPAIAAWDLGVDPATTIRPRRTVHMSTWAALLAERVHAQEEQCRLTLGQTDVVRARGVRLAAVAPYVDILGLAMEPQRLPLPSEGLDPGRGIFIAALAQALAGASVPLIVEIGLASGDSAADAEPEGTPDRVTAPSEVTRSSCDQLLQRLAGSGVAGLHAGSWSDWGQRLREAPPADRLPWLARSGLVDATGVSKPVADAWDALTGRDHSVATSSPYPANIDVESYYAGLPDSLLDLYASWQGQSQ</sequence>
<name>A0A934KEA3_9BACT</name>
<reference evidence="1 2" key="1">
    <citation type="submission" date="2020-10" db="EMBL/GenBank/DDBJ databases">
        <title>Ca. Dormibacterota MAGs.</title>
        <authorList>
            <person name="Montgomery K."/>
        </authorList>
    </citation>
    <scope>NUCLEOTIDE SEQUENCE [LARGE SCALE GENOMIC DNA]</scope>
    <source>
        <strain evidence="1">Mitchell_Peninsula_5</strain>
    </source>
</reference>
<accession>A0A934KEA3</accession>
<dbReference type="AlphaFoldDB" id="A0A934KEA3"/>
<gene>
    <name evidence="1" type="ORF">JF887_09960</name>
</gene>
<evidence type="ECO:0000313" key="2">
    <source>
        <dbReference type="Proteomes" id="UP000614410"/>
    </source>
</evidence>
<comment type="caution">
    <text evidence="1">The sequence shown here is derived from an EMBL/GenBank/DDBJ whole genome shotgun (WGS) entry which is preliminary data.</text>
</comment>
<protein>
    <recommendedName>
        <fullName evidence="3">Glycoside hydrolase family 42 N-terminal domain-containing protein</fullName>
    </recommendedName>
</protein>
<dbReference type="SUPFAM" id="SSF51445">
    <property type="entry name" value="(Trans)glycosidases"/>
    <property type="match status" value="1"/>
</dbReference>
<dbReference type="Gene3D" id="3.20.20.80">
    <property type="entry name" value="Glycosidases"/>
    <property type="match status" value="1"/>
</dbReference>